<proteinExistence type="predicted"/>
<evidence type="ECO:0000313" key="2">
    <source>
        <dbReference type="EMBL" id="KKL09075.1"/>
    </source>
</evidence>
<name>A0A0F9AI38_9ZZZZ</name>
<dbReference type="EMBL" id="LAZR01042625">
    <property type="protein sequence ID" value="KKL09075.1"/>
    <property type="molecule type" value="Genomic_DNA"/>
</dbReference>
<keyword evidence="1" id="KW-1133">Transmembrane helix</keyword>
<protein>
    <submittedName>
        <fullName evidence="2">Uncharacterized protein</fullName>
    </submittedName>
</protein>
<accession>A0A0F9AI38</accession>
<comment type="caution">
    <text evidence="2">The sequence shown here is derived from an EMBL/GenBank/DDBJ whole genome shotgun (WGS) entry which is preliminary data.</text>
</comment>
<organism evidence="2">
    <name type="scientific">marine sediment metagenome</name>
    <dbReference type="NCBI Taxonomy" id="412755"/>
    <lineage>
        <taxon>unclassified sequences</taxon>
        <taxon>metagenomes</taxon>
        <taxon>ecological metagenomes</taxon>
    </lineage>
</organism>
<reference evidence="2" key="1">
    <citation type="journal article" date="2015" name="Nature">
        <title>Complex archaea that bridge the gap between prokaryotes and eukaryotes.</title>
        <authorList>
            <person name="Spang A."/>
            <person name="Saw J.H."/>
            <person name="Jorgensen S.L."/>
            <person name="Zaremba-Niedzwiedzka K."/>
            <person name="Martijn J."/>
            <person name="Lind A.E."/>
            <person name="van Eijk R."/>
            <person name="Schleper C."/>
            <person name="Guy L."/>
            <person name="Ettema T.J."/>
        </authorList>
    </citation>
    <scope>NUCLEOTIDE SEQUENCE</scope>
</reference>
<feature type="non-terminal residue" evidence="2">
    <location>
        <position position="306"/>
    </location>
</feature>
<gene>
    <name evidence="2" type="ORF">LCGC14_2569500</name>
</gene>
<keyword evidence="1" id="KW-0812">Transmembrane</keyword>
<evidence type="ECO:0000256" key="1">
    <source>
        <dbReference type="SAM" id="Phobius"/>
    </source>
</evidence>
<sequence length="306" mass="34208">MSDKATTENMIEKLTPDEPGAGGFQRGGNGVVLEGRRLDMVGVEKKKHMATYAGAIGIFLAVGVIMLSLAKPAFSGVDEFDDYVEANLCFVKGGEAPCLEVLQFKACRSGCYRKGYNMRAATPGRLEIHLTLNKYLKHLRNAVVASPTTVSDFSLGMSLEDLLWNQLQMFFVATFPGTNKQQARFYAADLSELKIDDVKSHNVVDLTKFYAVTWVNEGGRAHAMTQADLGLWLITLAQAWADVDQPSRVDYYLRLSERVFRPYGIRAVDGGVRNNKQRNRCFDNKYCYWFHSQEAQTDGSLMTILN</sequence>
<dbReference type="AlphaFoldDB" id="A0A0F9AI38"/>
<feature type="transmembrane region" description="Helical" evidence="1">
    <location>
        <begin position="50"/>
        <end position="70"/>
    </location>
</feature>
<keyword evidence="1" id="KW-0472">Membrane</keyword>